<accession>A0A1F5JW58</accession>
<organism evidence="2 3">
    <name type="scientific">Candidatus Daviesbacteria bacterium RIFCSPHIGHO2_02_FULL_36_13</name>
    <dbReference type="NCBI Taxonomy" id="1797768"/>
    <lineage>
        <taxon>Bacteria</taxon>
        <taxon>Candidatus Daviesiibacteriota</taxon>
    </lineage>
</organism>
<evidence type="ECO:0000313" key="2">
    <source>
        <dbReference type="EMBL" id="OGE32838.1"/>
    </source>
</evidence>
<dbReference type="EMBL" id="MFCV01000020">
    <property type="protein sequence ID" value="OGE32838.1"/>
    <property type="molecule type" value="Genomic_DNA"/>
</dbReference>
<proteinExistence type="predicted"/>
<gene>
    <name evidence="2" type="ORF">A3C59_04415</name>
</gene>
<name>A0A1F5JW58_9BACT</name>
<reference evidence="2 3" key="1">
    <citation type="journal article" date="2016" name="Nat. Commun.">
        <title>Thousands of microbial genomes shed light on interconnected biogeochemical processes in an aquifer system.</title>
        <authorList>
            <person name="Anantharaman K."/>
            <person name="Brown C.T."/>
            <person name="Hug L.A."/>
            <person name="Sharon I."/>
            <person name="Castelle C.J."/>
            <person name="Probst A.J."/>
            <person name="Thomas B.C."/>
            <person name="Singh A."/>
            <person name="Wilkins M.J."/>
            <person name="Karaoz U."/>
            <person name="Brodie E.L."/>
            <person name="Williams K.H."/>
            <person name="Hubbard S.S."/>
            <person name="Banfield J.F."/>
        </authorList>
    </citation>
    <scope>NUCLEOTIDE SEQUENCE [LARGE SCALE GENOMIC DNA]</scope>
</reference>
<evidence type="ECO:0000256" key="1">
    <source>
        <dbReference type="SAM" id="MobiDB-lite"/>
    </source>
</evidence>
<comment type="caution">
    <text evidence="2">The sequence shown here is derived from an EMBL/GenBank/DDBJ whole genome shotgun (WGS) entry which is preliminary data.</text>
</comment>
<dbReference type="Proteomes" id="UP000176902">
    <property type="component" value="Unassembled WGS sequence"/>
</dbReference>
<sequence length="161" mass="18102">MAEVPDARFFHHMEVGEAPSKEIPLNSKEDYKIYIDTINELTEMNIPVPRFNSGKVRLRQETMGDARRAEVGIHPENQPSGSLIVEEGDFPVFNGLMANVNNFRRVLQVNHTNPTEESRIALAFAHDQLLAFRMGMEHQEGVNHTPAEPLPPTPPPAQPTK</sequence>
<protein>
    <submittedName>
        <fullName evidence="2">Uncharacterized protein</fullName>
    </submittedName>
</protein>
<dbReference type="STRING" id="1797768.A3C59_04415"/>
<feature type="region of interest" description="Disordered" evidence="1">
    <location>
        <begin position="141"/>
        <end position="161"/>
    </location>
</feature>
<feature type="compositionally biased region" description="Pro residues" evidence="1">
    <location>
        <begin position="148"/>
        <end position="161"/>
    </location>
</feature>
<evidence type="ECO:0000313" key="3">
    <source>
        <dbReference type="Proteomes" id="UP000176902"/>
    </source>
</evidence>
<dbReference type="AlphaFoldDB" id="A0A1F5JW58"/>